<evidence type="ECO:0000256" key="2">
    <source>
        <dbReference type="ARBA" id="ARBA00022448"/>
    </source>
</evidence>
<dbReference type="InterPro" id="IPR003439">
    <property type="entry name" value="ABC_transporter-like_ATP-bd"/>
</dbReference>
<evidence type="ECO:0000256" key="9">
    <source>
        <dbReference type="ARBA" id="ARBA00022840"/>
    </source>
</evidence>
<dbReference type="InterPro" id="IPR005074">
    <property type="entry name" value="Peptidase_C39"/>
</dbReference>
<sequence>MFNLLRYKKLYCSQVDEDDCGIAALNMIFKNFGSEYSLSKLRFLAKTSQQGTTIFGLIKAAEELNLEANALQADMGIFKDENLMLPIIAHVLKQGKVLHYYVVFDVSKDFLIIGDPDPTIGITEISKKDFENEWTGNFITFSKGKNFVSEKQRNNSLLKFIPILRQQKSLIFWIAFAAILLMIISIAGSLFLEQLVDIYIPHKNMDTLGIISICLIGAYLLQAVMTYFQNFLLTIFGQNLSRKIILNYINHLFELPMSFFSTRRVGEIVSRFTDASKIIDALASTILTLFLDVWMLVTISIVLVFLNTKLFMISLVSIPVYSVIIYAFKNTFNGLNHKSMENAALLNSAIIENVTGIETVKSLTSEEFSYNQITDRFENFLNSSLRYTIADQGQQALKVGLKLILIVFILWAGAIQVMRGNLTVGRLLAFNALVTYFLNPLENIINLQPKLQTARVANIRLNEVLLVDSEFNRGGRDSSTNLNGDIVFQDVEFSYGYGSNVLHNINIKIQKNSSTTIVGMSGSGKSTLAKLMVGFYQAGSGQILLNGKLIDNIDRHALRQSITYVPQEPVMFAGTILENLIMQNKRNLSIDKVKEACRIAEIDKDIENFPMGYDTDISEHGSSISVGQKQRLSIARSLLTESNVLLFDESTSSLDTITEQRIIENLLNLNDKTLIFVAHRLSVAKQTENIIVMDHGGIVETGSHDKLILENGYYKELCTVKTKKKEF</sequence>
<dbReference type="PROSITE" id="PS50990">
    <property type="entry name" value="PEPTIDASE_C39"/>
    <property type="match status" value="1"/>
</dbReference>
<dbReference type="InterPro" id="IPR039421">
    <property type="entry name" value="Type_1_exporter"/>
</dbReference>
<evidence type="ECO:0000259" key="14">
    <source>
        <dbReference type="PROSITE" id="PS50893"/>
    </source>
</evidence>
<dbReference type="InterPro" id="IPR011527">
    <property type="entry name" value="ABC1_TM_dom"/>
</dbReference>
<protein>
    <submittedName>
        <fullName evidence="17">Bacteriocin ABC-transporter SkgD</fullName>
    </submittedName>
</protein>
<dbReference type="RefSeq" id="WP_269459326.1">
    <property type="nucleotide sequence ID" value="NZ_CABMJT010000002.1"/>
</dbReference>
<dbReference type="GO" id="GO:0008234">
    <property type="term" value="F:cysteine-type peptidase activity"/>
    <property type="evidence" value="ECO:0007669"/>
    <property type="project" value="UniProtKB-KW"/>
</dbReference>
<evidence type="ECO:0000259" key="15">
    <source>
        <dbReference type="PROSITE" id="PS50929"/>
    </source>
</evidence>
<dbReference type="PANTHER" id="PTHR43394">
    <property type="entry name" value="ATP-DEPENDENT PERMEASE MDL1, MITOCHONDRIAL"/>
    <property type="match status" value="1"/>
</dbReference>
<dbReference type="CDD" id="cd18570">
    <property type="entry name" value="ABC_6TM_PCAT1_LagD_like"/>
    <property type="match status" value="1"/>
</dbReference>
<keyword evidence="11 13" id="KW-1133">Transmembrane helix</keyword>
<feature type="domain" description="ABC transmembrane type-1" evidence="15">
    <location>
        <begin position="172"/>
        <end position="453"/>
    </location>
</feature>
<dbReference type="SUPFAM" id="SSF90123">
    <property type="entry name" value="ABC transporter transmembrane region"/>
    <property type="match status" value="1"/>
</dbReference>
<feature type="domain" description="ABC transporter" evidence="14">
    <location>
        <begin position="486"/>
        <end position="720"/>
    </location>
</feature>
<dbReference type="InterPro" id="IPR005897">
    <property type="entry name" value="Pept_C39_ABC_bacteriocin"/>
</dbReference>
<keyword evidence="6" id="KW-0547">Nucleotide-binding</keyword>
<evidence type="ECO:0000256" key="10">
    <source>
        <dbReference type="ARBA" id="ARBA00022967"/>
    </source>
</evidence>
<dbReference type="Gene3D" id="3.90.70.10">
    <property type="entry name" value="Cysteine proteinases"/>
    <property type="match status" value="1"/>
</dbReference>
<dbReference type="InterPro" id="IPR017871">
    <property type="entry name" value="ABC_transporter-like_CS"/>
</dbReference>
<dbReference type="GO" id="GO:0043214">
    <property type="term" value="F:ABC-type bacteriocin transporter activity"/>
    <property type="evidence" value="ECO:0007669"/>
    <property type="project" value="InterPro"/>
</dbReference>
<dbReference type="CDD" id="cd02418">
    <property type="entry name" value="Peptidase_C39B"/>
    <property type="match status" value="1"/>
</dbReference>
<keyword evidence="12 13" id="KW-0472">Membrane</keyword>
<dbReference type="PANTHER" id="PTHR43394:SF1">
    <property type="entry name" value="ATP-BINDING CASSETTE SUB-FAMILY B MEMBER 10, MITOCHONDRIAL"/>
    <property type="match status" value="1"/>
</dbReference>
<dbReference type="GO" id="GO:0016887">
    <property type="term" value="F:ATP hydrolysis activity"/>
    <property type="evidence" value="ECO:0007669"/>
    <property type="project" value="InterPro"/>
</dbReference>
<feature type="transmembrane region" description="Helical" evidence="13">
    <location>
        <begin position="210"/>
        <end position="233"/>
    </location>
</feature>
<proteinExistence type="predicted"/>
<evidence type="ECO:0000256" key="11">
    <source>
        <dbReference type="ARBA" id="ARBA00022989"/>
    </source>
</evidence>
<keyword evidence="10" id="KW-1278">Translocase</keyword>
<dbReference type="SMART" id="SM00382">
    <property type="entry name" value="AAA"/>
    <property type="match status" value="1"/>
</dbReference>
<evidence type="ECO:0000256" key="8">
    <source>
        <dbReference type="ARBA" id="ARBA00022807"/>
    </source>
</evidence>
<dbReference type="PROSITE" id="PS00211">
    <property type="entry name" value="ABC_TRANSPORTER_1"/>
    <property type="match status" value="1"/>
</dbReference>
<dbReference type="Pfam" id="PF00664">
    <property type="entry name" value="ABC_membrane"/>
    <property type="match status" value="1"/>
</dbReference>
<dbReference type="SUPFAM" id="SSF52540">
    <property type="entry name" value="P-loop containing nucleoside triphosphate hydrolases"/>
    <property type="match status" value="1"/>
</dbReference>
<evidence type="ECO:0000256" key="13">
    <source>
        <dbReference type="SAM" id="Phobius"/>
    </source>
</evidence>
<evidence type="ECO:0000256" key="7">
    <source>
        <dbReference type="ARBA" id="ARBA00022801"/>
    </source>
</evidence>
<dbReference type="Gene3D" id="1.20.1560.10">
    <property type="entry name" value="ABC transporter type 1, transmembrane domain"/>
    <property type="match status" value="1"/>
</dbReference>
<keyword evidence="8" id="KW-0788">Thiol protease</keyword>
<dbReference type="AlphaFoldDB" id="A0A0C5PI78"/>
<name>A0A0C5PI78_LATSK</name>
<comment type="subcellular location">
    <subcellularLocation>
        <location evidence="1">Cell membrane</location>
        <topology evidence="1">Multi-pass membrane protein</topology>
    </subcellularLocation>
</comment>
<feature type="domain" description="Peptidase C39" evidence="16">
    <location>
        <begin position="14"/>
        <end position="141"/>
    </location>
</feature>
<feature type="transmembrane region" description="Helical" evidence="13">
    <location>
        <begin position="399"/>
        <end position="418"/>
    </location>
</feature>
<keyword evidence="17" id="KW-0614">Plasmid</keyword>
<keyword evidence="4" id="KW-0645">Protease</keyword>
<dbReference type="GO" id="GO:0005886">
    <property type="term" value="C:plasma membrane"/>
    <property type="evidence" value="ECO:0007669"/>
    <property type="project" value="UniProtKB-SubCell"/>
</dbReference>
<evidence type="ECO:0000256" key="6">
    <source>
        <dbReference type="ARBA" id="ARBA00022741"/>
    </source>
</evidence>
<dbReference type="PROSITE" id="PS50893">
    <property type="entry name" value="ABC_TRANSPORTER_2"/>
    <property type="match status" value="1"/>
</dbReference>
<dbReference type="GO" id="GO:0015421">
    <property type="term" value="F:ABC-type oligopeptide transporter activity"/>
    <property type="evidence" value="ECO:0007669"/>
    <property type="project" value="TreeGrafter"/>
</dbReference>
<evidence type="ECO:0000256" key="3">
    <source>
        <dbReference type="ARBA" id="ARBA00022475"/>
    </source>
</evidence>
<evidence type="ECO:0000259" key="16">
    <source>
        <dbReference type="PROSITE" id="PS50990"/>
    </source>
</evidence>
<evidence type="ECO:0000256" key="4">
    <source>
        <dbReference type="ARBA" id="ARBA00022670"/>
    </source>
</evidence>
<evidence type="ECO:0000313" key="17">
    <source>
        <dbReference type="EMBL" id="AJQ16936.1"/>
    </source>
</evidence>
<dbReference type="GO" id="GO:0006508">
    <property type="term" value="P:proteolysis"/>
    <property type="evidence" value="ECO:0007669"/>
    <property type="project" value="UniProtKB-KW"/>
</dbReference>
<geneLocation type="plasmid" evidence="17">
    <name>pKCA54</name>
</geneLocation>
<dbReference type="InterPro" id="IPR003593">
    <property type="entry name" value="AAA+_ATPase"/>
</dbReference>
<gene>
    <name evidence="17" type="primary">skgD</name>
</gene>
<feature type="transmembrane region" description="Helical" evidence="13">
    <location>
        <begin position="310"/>
        <end position="328"/>
    </location>
</feature>
<reference evidence="17" key="1">
    <citation type="submission" date="2013-08" db="EMBL/GenBank/DDBJ databases">
        <title>Genetic Structure of Residential Plasmids in Lactobacillus sakei KCA311.</title>
        <authorList>
            <person name="Woo D.R."/>
            <person name="Ahn C."/>
        </authorList>
    </citation>
    <scope>NUCLEOTIDE SEQUENCE</scope>
    <source>
        <strain evidence="17">KCA311</strain>
        <plasmid evidence="17">pKCA54</plasmid>
    </source>
</reference>
<keyword evidence="7" id="KW-0378">Hydrolase</keyword>
<evidence type="ECO:0000256" key="1">
    <source>
        <dbReference type="ARBA" id="ARBA00004651"/>
    </source>
</evidence>
<feature type="transmembrane region" description="Helical" evidence="13">
    <location>
        <begin position="281"/>
        <end position="304"/>
    </location>
</feature>
<dbReference type="Gene3D" id="3.40.50.300">
    <property type="entry name" value="P-loop containing nucleotide triphosphate hydrolases"/>
    <property type="match status" value="1"/>
</dbReference>
<dbReference type="InterPro" id="IPR036640">
    <property type="entry name" value="ABC1_TM_sf"/>
</dbReference>
<dbReference type="GO" id="GO:0005524">
    <property type="term" value="F:ATP binding"/>
    <property type="evidence" value="ECO:0007669"/>
    <property type="project" value="UniProtKB-KW"/>
</dbReference>
<evidence type="ECO:0000256" key="12">
    <source>
        <dbReference type="ARBA" id="ARBA00023136"/>
    </source>
</evidence>
<dbReference type="NCBIfam" id="TIGR01193">
    <property type="entry name" value="bacteriocin_ABC"/>
    <property type="match status" value="1"/>
</dbReference>
<organism evidence="17">
    <name type="scientific">Latilactobacillus sakei</name>
    <name type="common">Lactobacillus sakei</name>
    <dbReference type="NCBI Taxonomy" id="1599"/>
    <lineage>
        <taxon>Bacteria</taxon>
        <taxon>Bacillati</taxon>
        <taxon>Bacillota</taxon>
        <taxon>Bacilli</taxon>
        <taxon>Lactobacillales</taxon>
        <taxon>Lactobacillaceae</taxon>
        <taxon>Latilactobacillus</taxon>
    </lineage>
</organism>
<keyword evidence="5 13" id="KW-0812">Transmembrane</keyword>
<keyword evidence="3" id="KW-1003">Cell membrane</keyword>
<keyword evidence="2" id="KW-0813">Transport</keyword>
<keyword evidence="9" id="KW-0067">ATP-binding</keyword>
<dbReference type="Pfam" id="PF00005">
    <property type="entry name" value="ABC_tran"/>
    <property type="match status" value="1"/>
</dbReference>
<accession>A0A0C5PI78</accession>
<feature type="transmembrane region" description="Helical" evidence="13">
    <location>
        <begin position="170"/>
        <end position="190"/>
    </location>
</feature>
<dbReference type="PROSITE" id="PS50929">
    <property type="entry name" value="ABC_TM1F"/>
    <property type="match status" value="1"/>
</dbReference>
<dbReference type="InterPro" id="IPR027417">
    <property type="entry name" value="P-loop_NTPase"/>
</dbReference>
<evidence type="ECO:0000256" key="5">
    <source>
        <dbReference type="ARBA" id="ARBA00022692"/>
    </source>
</evidence>
<dbReference type="FunFam" id="3.40.50.300:FF:000221">
    <property type="entry name" value="Multidrug ABC transporter ATP-binding protein"/>
    <property type="match status" value="1"/>
</dbReference>
<dbReference type="Pfam" id="PF03412">
    <property type="entry name" value="Peptidase_C39"/>
    <property type="match status" value="1"/>
</dbReference>
<dbReference type="EMBL" id="KF559312">
    <property type="protein sequence ID" value="AJQ16936.1"/>
    <property type="molecule type" value="Genomic_DNA"/>
</dbReference>